<evidence type="ECO:0008006" key="8">
    <source>
        <dbReference type="Google" id="ProtNLM"/>
    </source>
</evidence>
<dbReference type="PROSITE" id="PS00379">
    <property type="entry name" value="CDP_ALCOHOL_P_TRANSF"/>
    <property type="match status" value="1"/>
</dbReference>
<protein>
    <recommendedName>
        <fullName evidence="8">CDP-alcohol phosphatidyltransferase</fullName>
    </recommendedName>
</protein>
<comment type="similarity">
    <text evidence="4">Belongs to the CDP-alcohol phosphatidyltransferase class-I family.</text>
</comment>
<dbReference type="GO" id="GO:0016780">
    <property type="term" value="F:phosphotransferase activity, for other substituted phosphate groups"/>
    <property type="evidence" value="ECO:0007669"/>
    <property type="project" value="InterPro"/>
</dbReference>
<dbReference type="PANTHER" id="PTHR10414:SF37">
    <property type="entry name" value="BB IN A BOXCAR, ISOFORM C"/>
    <property type="match status" value="1"/>
</dbReference>
<keyword evidence="7" id="KW-1185">Reference proteome</keyword>
<dbReference type="STRING" id="1391654.AKJ09_07048"/>
<reference evidence="6 7" key="1">
    <citation type="submission" date="2015-08" db="EMBL/GenBank/DDBJ databases">
        <authorList>
            <person name="Babu N.S."/>
            <person name="Beckwith C.J."/>
            <person name="Beseler K.G."/>
            <person name="Brison A."/>
            <person name="Carone J.V."/>
            <person name="Caskin T.P."/>
            <person name="Diamond M."/>
            <person name="Durham M.E."/>
            <person name="Foxe J.M."/>
            <person name="Go M."/>
            <person name="Henderson B.A."/>
            <person name="Jones I.B."/>
            <person name="McGettigan J.A."/>
            <person name="Micheletti S.J."/>
            <person name="Nasrallah M.E."/>
            <person name="Ortiz D."/>
            <person name="Piller C.R."/>
            <person name="Privatt S.R."/>
            <person name="Schneider S.L."/>
            <person name="Sharp S."/>
            <person name="Smith T.C."/>
            <person name="Stanton J.D."/>
            <person name="Ullery H.E."/>
            <person name="Wilson R.J."/>
            <person name="Serrano M.G."/>
            <person name="Buck G."/>
            <person name="Lee V."/>
            <person name="Wang Y."/>
            <person name="Carvalho R."/>
            <person name="Voegtly L."/>
            <person name="Shi R."/>
            <person name="Duckworth R."/>
            <person name="Johnson A."/>
            <person name="Loviza R."/>
            <person name="Walstead R."/>
            <person name="Shah Z."/>
            <person name="Kiflezghi M."/>
            <person name="Wade K."/>
            <person name="Ball S.L."/>
            <person name="Bradley K.W."/>
            <person name="Asai D.J."/>
            <person name="Bowman C.A."/>
            <person name="Russell D.A."/>
            <person name="Pope W.H."/>
            <person name="Jacobs-Sera D."/>
            <person name="Hendrix R.W."/>
            <person name="Hatfull G.F."/>
        </authorList>
    </citation>
    <scope>NUCLEOTIDE SEQUENCE [LARGE SCALE GENOMIC DNA]</scope>
    <source>
        <strain evidence="6 7">DSM 27648</strain>
    </source>
</reference>
<keyword evidence="3 5" id="KW-0472">Membrane</keyword>
<evidence type="ECO:0000256" key="4">
    <source>
        <dbReference type="RuleBase" id="RU003750"/>
    </source>
</evidence>
<dbReference type="GO" id="GO:0008654">
    <property type="term" value="P:phospholipid biosynthetic process"/>
    <property type="evidence" value="ECO:0007669"/>
    <property type="project" value="InterPro"/>
</dbReference>
<evidence type="ECO:0000256" key="1">
    <source>
        <dbReference type="ARBA" id="ARBA00004370"/>
    </source>
</evidence>
<feature type="transmembrane region" description="Helical" evidence="5">
    <location>
        <begin position="343"/>
        <end position="364"/>
    </location>
</feature>
<evidence type="ECO:0000313" key="6">
    <source>
        <dbReference type="EMBL" id="AKV00385.1"/>
    </source>
</evidence>
<proteinExistence type="inferred from homology"/>
<comment type="subcellular location">
    <subcellularLocation>
        <location evidence="1">Membrane</location>
    </subcellularLocation>
</comment>
<keyword evidence="2 4" id="KW-0808">Transferase</keyword>
<dbReference type="GO" id="GO:0016020">
    <property type="term" value="C:membrane"/>
    <property type="evidence" value="ECO:0007669"/>
    <property type="project" value="UniProtKB-SubCell"/>
</dbReference>
<dbReference type="RefSeq" id="WP_169928037.1">
    <property type="nucleotide sequence ID" value="NZ_CP012333.1"/>
</dbReference>
<feature type="transmembrane region" description="Helical" evidence="5">
    <location>
        <begin position="221"/>
        <end position="243"/>
    </location>
</feature>
<evidence type="ECO:0000256" key="3">
    <source>
        <dbReference type="ARBA" id="ARBA00023136"/>
    </source>
</evidence>
<organism evidence="6 7">
    <name type="scientific">Labilithrix luteola</name>
    <dbReference type="NCBI Taxonomy" id="1391654"/>
    <lineage>
        <taxon>Bacteria</taxon>
        <taxon>Pseudomonadati</taxon>
        <taxon>Myxococcota</taxon>
        <taxon>Polyangia</taxon>
        <taxon>Polyangiales</taxon>
        <taxon>Labilitrichaceae</taxon>
        <taxon>Labilithrix</taxon>
    </lineage>
</organism>
<feature type="transmembrane region" description="Helical" evidence="5">
    <location>
        <begin position="255"/>
        <end position="277"/>
    </location>
</feature>
<dbReference type="Gene3D" id="1.20.120.1760">
    <property type="match status" value="1"/>
</dbReference>
<gene>
    <name evidence="6" type="ORF">AKJ09_07048</name>
</gene>
<evidence type="ECO:0000256" key="5">
    <source>
        <dbReference type="SAM" id="Phobius"/>
    </source>
</evidence>
<sequence>MNGRGFFDTEELAQLKQPHRPHTVDLSLISRLLEPFWKATATLVPPWVAPNAITLSGLALVVASFGSMLIANPTLTGPAPKMVHVFAIVAIFAFQTLDALDGKQARKTKSSSALGNWCDHACDVAAIQMAMTTVGGAIGLGTGGALLFLLGSVIVNNYVIHWETRHTGTLYMGNGTSIYEAQLMMMAIHAITLGAGVELWGRPLGSLVPFAAAVPFASAPLRLWLVVVGVGAIGGVGMIGSLLRVARSGRGGAVFLELVNPFALCLAASVAVCSAGHGMTLPFVFSASLLGLHLIARQILGQLVGSQVKVVDPKTVPLIASGLAMPFLSGPSVVSALGWANLVVALGVGLSTYLGATFAIARALELPILTLPKRLLP</sequence>
<dbReference type="PANTHER" id="PTHR10414">
    <property type="entry name" value="ETHANOLAMINEPHOSPHOTRANSFERASE"/>
    <property type="match status" value="1"/>
</dbReference>
<dbReference type="Proteomes" id="UP000064967">
    <property type="component" value="Chromosome"/>
</dbReference>
<dbReference type="InterPro" id="IPR043130">
    <property type="entry name" value="CDP-OH_PTrfase_TM_dom"/>
</dbReference>
<feature type="transmembrane region" description="Helical" evidence="5">
    <location>
        <begin position="137"/>
        <end position="160"/>
    </location>
</feature>
<dbReference type="InterPro" id="IPR000462">
    <property type="entry name" value="CDP-OH_P_trans"/>
</dbReference>
<keyword evidence="5" id="KW-0812">Transmembrane</keyword>
<feature type="transmembrane region" description="Helical" evidence="5">
    <location>
        <begin position="83"/>
        <end position="100"/>
    </location>
</feature>
<dbReference type="KEGG" id="llu:AKJ09_07048"/>
<keyword evidence="5" id="KW-1133">Transmembrane helix</keyword>
<evidence type="ECO:0000256" key="2">
    <source>
        <dbReference type="ARBA" id="ARBA00022679"/>
    </source>
</evidence>
<evidence type="ECO:0000313" key="7">
    <source>
        <dbReference type="Proteomes" id="UP000064967"/>
    </source>
</evidence>
<name>A0A0K1Q4R0_9BACT</name>
<dbReference type="InterPro" id="IPR048254">
    <property type="entry name" value="CDP_ALCOHOL_P_TRANSF_CS"/>
</dbReference>
<feature type="transmembrane region" description="Helical" evidence="5">
    <location>
        <begin position="181"/>
        <end position="201"/>
    </location>
</feature>
<feature type="transmembrane region" description="Helical" evidence="5">
    <location>
        <begin position="316"/>
        <end position="337"/>
    </location>
</feature>
<dbReference type="Pfam" id="PF01066">
    <property type="entry name" value="CDP-OH_P_transf"/>
    <property type="match status" value="1"/>
</dbReference>
<accession>A0A0K1Q4R0</accession>
<dbReference type="AlphaFoldDB" id="A0A0K1Q4R0"/>
<feature type="transmembrane region" description="Helical" evidence="5">
    <location>
        <begin position="52"/>
        <end position="71"/>
    </location>
</feature>
<dbReference type="InterPro" id="IPR014472">
    <property type="entry name" value="CHOPT"/>
</dbReference>
<dbReference type="EMBL" id="CP012333">
    <property type="protein sequence ID" value="AKV00385.1"/>
    <property type="molecule type" value="Genomic_DNA"/>
</dbReference>